<gene>
    <name evidence="2" type="ORF">QQF64_007058</name>
</gene>
<reference evidence="2 3" key="1">
    <citation type="submission" date="2023-09" db="EMBL/GenBank/DDBJ databases">
        <authorList>
            <person name="Wang M."/>
        </authorList>
    </citation>
    <scope>NUCLEOTIDE SEQUENCE [LARGE SCALE GENOMIC DNA]</scope>
    <source>
        <strain evidence="2">GT-2023</strain>
        <tissue evidence="2">Liver</tissue>
    </source>
</reference>
<evidence type="ECO:0000256" key="1">
    <source>
        <dbReference type="SAM" id="Phobius"/>
    </source>
</evidence>
<evidence type="ECO:0000313" key="3">
    <source>
        <dbReference type="Proteomes" id="UP001558613"/>
    </source>
</evidence>
<evidence type="ECO:0000313" key="2">
    <source>
        <dbReference type="EMBL" id="KAL1261793.1"/>
    </source>
</evidence>
<dbReference type="Proteomes" id="UP001558613">
    <property type="component" value="Unassembled WGS sequence"/>
</dbReference>
<proteinExistence type="predicted"/>
<sequence length="96" mass="10697">MPLHLGPFVRWRSGLVLTWICLFSSGFTFTGSFGPILGFSTCSPPASMATPFRKDAVSRRNQRSGLSPERLIVFFPEVLSVARESWSTVDLESRCI</sequence>
<keyword evidence="1" id="KW-1133">Transmembrane helix</keyword>
<dbReference type="EMBL" id="JAYMGO010000014">
    <property type="protein sequence ID" value="KAL1261793.1"/>
    <property type="molecule type" value="Genomic_DNA"/>
</dbReference>
<accession>A0ABR3M9K5</accession>
<evidence type="ECO:0008006" key="4">
    <source>
        <dbReference type="Google" id="ProtNLM"/>
    </source>
</evidence>
<organism evidence="2 3">
    <name type="scientific">Cirrhinus molitorella</name>
    <name type="common">mud carp</name>
    <dbReference type="NCBI Taxonomy" id="172907"/>
    <lineage>
        <taxon>Eukaryota</taxon>
        <taxon>Metazoa</taxon>
        <taxon>Chordata</taxon>
        <taxon>Craniata</taxon>
        <taxon>Vertebrata</taxon>
        <taxon>Euteleostomi</taxon>
        <taxon>Actinopterygii</taxon>
        <taxon>Neopterygii</taxon>
        <taxon>Teleostei</taxon>
        <taxon>Ostariophysi</taxon>
        <taxon>Cypriniformes</taxon>
        <taxon>Cyprinidae</taxon>
        <taxon>Labeoninae</taxon>
        <taxon>Labeonini</taxon>
        <taxon>Cirrhinus</taxon>
    </lineage>
</organism>
<protein>
    <recommendedName>
        <fullName evidence="4">Secreted protein</fullName>
    </recommendedName>
</protein>
<feature type="transmembrane region" description="Helical" evidence="1">
    <location>
        <begin position="16"/>
        <end position="39"/>
    </location>
</feature>
<keyword evidence="1" id="KW-0812">Transmembrane</keyword>
<comment type="caution">
    <text evidence="2">The sequence shown here is derived from an EMBL/GenBank/DDBJ whole genome shotgun (WGS) entry which is preliminary data.</text>
</comment>
<keyword evidence="1" id="KW-0472">Membrane</keyword>
<name>A0ABR3M9K5_9TELE</name>
<keyword evidence="3" id="KW-1185">Reference proteome</keyword>